<feature type="transmembrane region" description="Helical" evidence="2">
    <location>
        <begin position="888"/>
        <end position="907"/>
    </location>
</feature>
<feature type="region of interest" description="Disordered" evidence="1">
    <location>
        <begin position="20"/>
        <end position="186"/>
    </location>
</feature>
<feature type="compositionally biased region" description="Low complexity" evidence="1">
    <location>
        <begin position="97"/>
        <end position="157"/>
    </location>
</feature>
<proteinExistence type="predicted"/>
<evidence type="ECO:0000256" key="1">
    <source>
        <dbReference type="SAM" id="MobiDB-lite"/>
    </source>
</evidence>
<dbReference type="InterPro" id="IPR028018">
    <property type="entry name" value="DUF4646"/>
</dbReference>
<gene>
    <name evidence="3" type="ORF">ONZ51_g9614</name>
</gene>
<dbReference type="AlphaFoldDB" id="A0AAD7X759"/>
<evidence type="ECO:0000256" key="2">
    <source>
        <dbReference type="SAM" id="Phobius"/>
    </source>
</evidence>
<evidence type="ECO:0000313" key="4">
    <source>
        <dbReference type="Proteomes" id="UP001215151"/>
    </source>
</evidence>
<keyword evidence="4" id="KW-1185">Reference proteome</keyword>
<dbReference type="EMBL" id="JAPEVG010000335">
    <property type="protein sequence ID" value="KAJ8468484.1"/>
    <property type="molecule type" value="Genomic_DNA"/>
</dbReference>
<keyword evidence="2" id="KW-0812">Transmembrane</keyword>
<name>A0AAD7X759_9APHY</name>
<accession>A0AAD7X759</accession>
<keyword evidence="2" id="KW-1133">Transmembrane helix</keyword>
<feature type="compositionally biased region" description="Basic and acidic residues" evidence="1">
    <location>
        <begin position="316"/>
        <end position="328"/>
    </location>
</feature>
<reference evidence="3" key="1">
    <citation type="submission" date="2022-11" db="EMBL/GenBank/DDBJ databases">
        <title>Genome Sequence of Cubamyces cubensis.</title>
        <authorList>
            <person name="Buettner E."/>
        </authorList>
    </citation>
    <scope>NUCLEOTIDE SEQUENCE</scope>
    <source>
        <strain evidence="3">MPL-01</strain>
    </source>
</reference>
<feature type="compositionally biased region" description="Basic and acidic residues" evidence="1">
    <location>
        <begin position="353"/>
        <end position="363"/>
    </location>
</feature>
<comment type="caution">
    <text evidence="3">The sequence shown here is derived from an EMBL/GenBank/DDBJ whole genome shotgun (WGS) entry which is preliminary data.</text>
</comment>
<dbReference type="Proteomes" id="UP001215151">
    <property type="component" value="Unassembled WGS sequence"/>
</dbReference>
<organism evidence="3 4">
    <name type="scientific">Trametes cubensis</name>
    <dbReference type="NCBI Taxonomy" id="1111947"/>
    <lineage>
        <taxon>Eukaryota</taxon>
        <taxon>Fungi</taxon>
        <taxon>Dikarya</taxon>
        <taxon>Basidiomycota</taxon>
        <taxon>Agaricomycotina</taxon>
        <taxon>Agaricomycetes</taxon>
        <taxon>Polyporales</taxon>
        <taxon>Polyporaceae</taxon>
        <taxon>Trametes</taxon>
    </lineage>
</organism>
<keyword evidence="2" id="KW-0472">Membrane</keyword>
<feature type="transmembrane region" description="Helical" evidence="2">
    <location>
        <begin position="725"/>
        <end position="743"/>
    </location>
</feature>
<feature type="transmembrane region" description="Helical" evidence="2">
    <location>
        <begin position="685"/>
        <end position="705"/>
    </location>
</feature>
<feature type="transmembrane region" description="Helical" evidence="2">
    <location>
        <begin position="605"/>
        <end position="624"/>
    </location>
</feature>
<feature type="region of interest" description="Disordered" evidence="1">
    <location>
        <begin position="316"/>
        <end position="363"/>
    </location>
</feature>
<protein>
    <submittedName>
        <fullName evidence="3">Uncharacterized protein</fullName>
    </submittedName>
</protein>
<sequence>MSDYNPYVAALKADQHLAVHRANSSRASSSGSLQDTAIYDEPPPSYEELTNESPAGPTKPTIVMTYQESSHPGPTQMPSPSNSLVPSPPQIPDYPGSTSPHAAHAQTAPHAGQHSASSNYASSSPYAHSSSHASTSSPSLLHRSSSAQSSHPDSGASTVYAPGPSRKELSPLLNPPPPSFQRAPAPGYSYAPFEPLHVPAIGHTLEDGFVSSLPRSRTQPHPFAAHDVAEADWTRFLGDLKRAGAGSLKDRIVMNVAPVAMNFGRLPGLLASMVCEDSARDLMLKKQGPVLELIHYWNEYFFYRRSMEVVLTKDPYDDYSRRPDKDNEGVSADQGHQNTSRGLGLGLGGRMSARREERPSARGELRTIRKEIMSELRGVGAPKEGGGLTDATQTQQRAVNRDGYGSDLGAEHTAENIASVPYIGTFASNIAVEDLPSYSVANLYPQALSSKPAAQKAFALCALRHHRKSIVGAGDKPVQSSRDVLTEWRKTAQLPVSIHDLDTLVLRVWAESAEDGNTAEDVEDVLWSAFPINPSSTVTVRVIDFLANGDALRDLSRHPLVYLSLTDTWKYGRHRSNGSVASVVATLARFLDRCGTPRVMHLVDLFAHLVYLGVLYNFVSWPPYLEPIEMFDTRRTILIVFSLAKLLHPWTYTTIPPLMVFSSFVLNIAYYGVVYNTLTFTMLLFALYLEVLLIHFPATPSPLLLLRPDFILPLSVVVRRSMKSLLVPIAYFLPGLVVSDLMLGRATSPSFHFNLNFSSKLPVLSTILGPGPIDAATLMVYAALFLTLFLFFVCTVVYSAIVHPFLAANTNKERGAGSPGLWDRYTDSVGMEARREYFRAVRRYGTECYFPTPFNLVHVLVIQIPRLVLVALRRKRAVDIIGFIEKGLWRVMVGPVAFLVSGLWLWYLRF</sequence>
<feature type="compositionally biased region" description="Low complexity" evidence="1">
    <location>
        <begin position="21"/>
        <end position="32"/>
    </location>
</feature>
<feature type="compositionally biased region" description="Polar residues" evidence="1">
    <location>
        <begin position="64"/>
        <end position="73"/>
    </location>
</feature>
<feature type="transmembrane region" description="Helical" evidence="2">
    <location>
        <begin position="778"/>
        <end position="801"/>
    </location>
</feature>
<evidence type="ECO:0000313" key="3">
    <source>
        <dbReference type="EMBL" id="KAJ8468484.1"/>
    </source>
</evidence>
<dbReference type="Pfam" id="PF15496">
    <property type="entry name" value="DUF4646"/>
    <property type="match status" value="1"/>
</dbReference>